<dbReference type="Gene3D" id="1.20.1530.20">
    <property type="match status" value="1"/>
</dbReference>
<dbReference type="InterPro" id="IPR002657">
    <property type="entry name" value="BilAc:Na_symport/Acr3"/>
</dbReference>
<dbReference type="InterPro" id="IPR004710">
    <property type="entry name" value="Bilac:Na_transpt"/>
</dbReference>
<feature type="transmembrane region" description="Helical" evidence="5">
    <location>
        <begin position="257"/>
        <end position="279"/>
    </location>
</feature>
<keyword evidence="7" id="KW-1185">Reference proteome</keyword>
<feature type="transmembrane region" description="Helical" evidence="5">
    <location>
        <begin position="103"/>
        <end position="126"/>
    </location>
</feature>
<dbReference type="RefSeq" id="WP_068888123.1">
    <property type="nucleotide sequence ID" value="NZ_CBCRUU010000004.1"/>
</dbReference>
<feature type="transmembrane region" description="Helical" evidence="5">
    <location>
        <begin position="169"/>
        <end position="187"/>
    </location>
</feature>
<dbReference type="Proteomes" id="UP000186553">
    <property type="component" value="Unassembled WGS sequence"/>
</dbReference>
<evidence type="ECO:0000256" key="5">
    <source>
        <dbReference type="SAM" id="Phobius"/>
    </source>
</evidence>
<feature type="transmembrane region" description="Helical" evidence="5">
    <location>
        <begin position="193"/>
        <end position="219"/>
    </location>
</feature>
<keyword evidence="2 5" id="KW-0812">Transmembrane</keyword>
<feature type="transmembrane region" description="Helical" evidence="5">
    <location>
        <begin position="39"/>
        <end position="58"/>
    </location>
</feature>
<proteinExistence type="predicted"/>
<keyword evidence="3 5" id="KW-1133">Transmembrane helix</keyword>
<dbReference type="GO" id="GO:0016020">
    <property type="term" value="C:membrane"/>
    <property type="evidence" value="ECO:0007669"/>
    <property type="project" value="UniProtKB-SubCell"/>
</dbReference>
<accession>A0A1C3CVG0</accession>
<dbReference type="AlphaFoldDB" id="A0A1C3CVG0"/>
<organism evidence="6 7">
    <name type="scientific">Acinetobacter celticus</name>
    <dbReference type="NCBI Taxonomy" id="1891224"/>
    <lineage>
        <taxon>Bacteria</taxon>
        <taxon>Pseudomonadati</taxon>
        <taxon>Pseudomonadota</taxon>
        <taxon>Gammaproteobacteria</taxon>
        <taxon>Moraxellales</taxon>
        <taxon>Moraxellaceae</taxon>
        <taxon>Acinetobacter</taxon>
    </lineage>
</organism>
<dbReference type="Pfam" id="PF01758">
    <property type="entry name" value="SBF"/>
    <property type="match status" value="1"/>
</dbReference>
<sequence>MDSGLFAVFLPVTLALMMMGLGLELSIKDFLRVGRYPKVIFLALFTQLIILVSIAFLICKVLDLPPLLSVGLMLLAASPGGPTANLFSYIYKGDVALNMTLTAINSIICIFTLPFIVNLSLLYFLGDKTTISMPIDKIAHVFLIIFIPVCIGMLLRHTLPALAYQLTRPMRLISIFFLFSIFIYALFREKQNVILYFVDVGIATAIFCFASLFLGYLIPHLAKIPEKQARACTFEIGIHNTAIAMTTAISVLSNTTIAIPAGVYSIVMYIFVLLFGILLTRSTAHNVALNSKISNF</sequence>
<dbReference type="OrthoDB" id="9806785at2"/>
<name>A0A1C3CVG0_9GAMM</name>
<evidence type="ECO:0000313" key="6">
    <source>
        <dbReference type="EMBL" id="ODA12708.1"/>
    </source>
</evidence>
<protein>
    <submittedName>
        <fullName evidence="6">Bile acid:sodium symporter</fullName>
    </submittedName>
</protein>
<comment type="caution">
    <text evidence="6">The sequence shown here is derived from an EMBL/GenBank/DDBJ whole genome shotgun (WGS) entry which is preliminary data.</text>
</comment>
<dbReference type="STRING" id="1891224.BBP83_09110"/>
<reference evidence="6 7" key="1">
    <citation type="submission" date="2016-07" db="EMBL/GenBank/DDBJ databases">
        <title>Acinetobacter sp. ANC 4603.</title>
        <authorList>
            <person name="Radolfova-Krizova L."/>
            <person name="Nemec A."/>
        </authorList>
    </citation>
    <scope>NUCLEOTIDE SEQUENCE [LARGE SCALE GENOMIC DNA]</scope>
    <source>
        <strain evidence="6 7">ANC 4603</strain>
    </source>
</reference>
<dbReference type="InterPro" id="IPR038770">
    <property type="entry name" value="Na+/solute_symporter_sf"/>
</dbReference>
<evidence type="ECO:0000256" key="4">
    <source>
        <dbReference type="ARBA" id="ARBA00023136"/>
    </source>
</evidence>
<evidence type="ECO:0000256" key="3">
    <source>
        <dbReference type="ARBA" id="ARBA00022989"/>
    </source>
</evidence>
<evidence type="ECO:0000313" key="7">
    <source>
        <dbReference type="Proteomes" id="UP000186553"/>
    </source>
</evidence>
<feature type="transmembrane region" description="Helical" evidence="5">
    <location>
        <begin position="138"/>
        <end position="157"/>
    </location>
</feature>
<gene>
    <name evidence="6" type="ORF">BBP83_09110</name>
</gene>
<feature type="transmembrane region" description="Helical" evidence="5">
    <location>
        <begin position="6"/>
        <end position="27"/>
    </location>
</feature>
<dbReference type="EMBL" id="MBDL01000010">
    <property type="protein sequence ID" value="ODA12708.1"/>
    <property type="molecule type" value="Genomic_DNA"/>
</dbReference>
<dbReference type="PANTHER" id="PTHR10361">
    <property type="entry name" value="SODIUM-BILE ACID COTRANSPORTER"/>
    <property type="match status" value="1"/>
</dbReference>
<evidence type="ECO:0000256" key="2">
    <source>
        <dbReference type="ARBA" id="ARBA00022692"/>
    </source>
</evidence>
<dbReference type="PANTHER" id="PTHR10361:SF24">
    <property type="entry name" value="P3 PROTEIN"/>
    <property type="match status" value="1"/>
</dbReference>
<keyword evidence="4 5" id="KW-0472">Membrane</keyword>
<evidence type="ECO:0000256" key="1">
    <source>
        <dbReference type="ARBA" id="ARBA00004141"/>
    </source>
</evidence>
<comment type="subcellular location">
    <subcellularLocation>
        <location evidence="1">Membrane</location>
        <topology evidence="1">Multi-pass membrane protein</topology>
    </subcellularLocation>
</comment>